<dbReference type="RefSeq" id="YP_010059240.1">
    <property type="nucleotide sequence ID" value="NC_054724.1"/>
</dbReference>
<dbReference type="Pfam" id="PF23886">
    <property type="entry name" value="DUF7239"/>
    <property type="match status" value="1"/>
</dbReference>
<gene>
    <name evidence="1" type="primary">218</name>
    <name evidence="1" type="ORF">SEA_FINCH_218</name>
</gene>
<organism evidence="1 2">
    <name type="scientific">Rhodococcus phage Finch</name>
    <dbReference type="NCBI Taxonomy" id="2094144"/>
    <lineage>
        <taxon>Viruses</taxon>
        <taxon>Duplodnaviria</taxon>
        <taxon>Heunggongvirae</taxon>
        <taxon>Uroviricota</taxon>
        <taxon>Caudoviricetes</taxon>
        <taxon>Finchvirus</taxon>
        <taxon>Finchvirus finch</taxon>
    </lineage>
</organism>
<sequence>MADINDELDDPTGLTDREVKSLPVWAQDRLVDLRRALATATEKYDDQFDSQTPTRVIYGDVYNNPRYLPDNGTARVRIGVKDSNGEDSWVDFARRVPVDKDQREYAEIVCMGTMHLSPQASNVIRVYPAGR</sequence>
<name>A0A2P1JXQ1_9CAUD</name>
<dbReference type="InterPro" id="IPR055663">
    <property type="entry name" value="DUF7239"/>
</dbReference>
<dbReference type="Proteomes" id="UP000241290">
    <property type="component" value="Genome"/>
</dbReference>
<protein>
    <submittedName>
        <fullName evidence="1">Uncharacterized protein</fullName>
    </submittedName>
</protein>
<evidence type="ECO:0000313" key="2">
    <source>
        <dbReference type="Proteomes" id="UP000241290"/>
    </source>
</evidence>
<dbReference type="GeneID" id="64766471"/>
<reference evidence="2" key="1">
    <citation type="submission" date="2018-02" db="EMBL/GenBank/DDBJ databases">
        <authorList>
            <person name="Cohen D.B."/>
            <person name="Kent A.D."/>
        </authorList>
    </citation>
    <scope>NUCLEOTIDE SEQUENCE [LARGE SCALE GENOMIC DNA]</scope>
</reference>
<evidence type="ECO:0000313" key="1">
    <source>
        <dbReference type="EMBL" id="AVO25137.1"/>
    </source>
</evidence>
<accession>A0A2P1JXQ1</accession>
<keyword evidence="2" id="KW-1185">Reference proteome</keyword>
<dbReference type="EMBL" id="MG962366">
    <property type="protein sequence ID" value="AVO25137.1"/>
    <property type="molecule type" value="Genomic_DNA"/>
</dbReference>
<dbReference type="KEGG" id="vg:64766471"/>
<proteinExistence type="predicted"/>